<dbReference type="InterPro" id="IPR029062">
    <property type="entry name" value="Class_I_gatase-like"/>
</dbReference>
<gene>
    <name evidence="5" type="ORF">EV383_3854</name>
</gene>
<name>A0A4Q7V0K2_PSEST</name>
<evidence type="ECO:0000256" key="3">
    <source>
        <dbReference type="ARBA" id="ARBA00038493"/>
    </source>
</evidence>
<keyword evidence="6" id="KW-1185">Reference proteome</keyword>
<dbReference type="GO" id="GO:0019243">
    <property type="term" value="P:methylglyoxal catabolic process to D-lactate via S-lactoyl-glutathione"/>
    <property type="evidence" value="ECO:0007669"/>
    <property type="project" value="TreeGrafter"/>
</dbReference>
<dbReference type="Pfam" id="PF01965">
    <property type="entry name" value="DJ-1_PfpI"/>
    <property type="match status" value="1"/>
</dbReference>
<dbReference type="GO" id="GO:0019172">
    <property type="term" value="F:glyoxalase III activity"/>
    <property type="evidence" value="ECO:0007669"/>
    <property type="project" value="TreeGrafter"/>
</dbReference>
<keyword evidence="2" id="KW-0456">Lyase</keyword>
<keyword evidence="5" id="KW-0378">Hydrolase</keyword>
<dbReference type="CDD" id="cd03141">
    <property type="entry name" value="GATase1_Hsp31_like"/>
    <property type="match status" value="1"/>
</dbReference>
<dbReference type="AlphaFoldDB" id="A0A4Q7V0K2"/>
<dbReference type="GO" id="GO:0006508">
    <property type="term" value="P:proteolysis"/>
    <property type="evidence" value="ECO:0007669"/>
    <property type="project" value="UniProtKB-KW"/>
</dbReference>
<evidence type="ECO:0000313" key="5">
    <source>
        <dbReference type="EMBL" id="RZT86954.1"/>
    </source>
</evidence>
<comment type="similarity">
    <text evidence="3">Belongs to the peptidase C56 family. HSP31-like subfamily.</text>
</comment>
<dbReference type="OrthoDB" id="9792284at2"/>
<reference evidence="5 6" key="1">
    <citation type="submission" date="2019-02" db="EMBL/GenBank/DDBJ databases">
        <title>Sequencing the genomes of 1000 actinobacteria strains.</title>
        <authorList>
            <person name="Klenk H.-P."/>
        </authorList>
    </citation>
    <scope>NUCLEOTIDE SEQUENCE [LARGE SCALE GENOMIC DNA]</scope>
    <source>
        <strain evidence="5 6">DSM 45779</strain>
    </source>
</reference>
<dbReference type="InterPro" id="IPR002818">
    <property type="entry name" value="DJ-1/PfpI"/>
</dbReference>
<dbReference type="EMBL" id="SHKL01000001">
    <property type="protein sequence ID" value="RZT86954.1"/>
    <property type="molecule type" value="Genomic_DNA"/>
</dbReference>
<dbReference type="GO" id="GO:0008233">
    <property type="term" value="F:peptidase activity"/>
    <property type="evidence" value="ECO:0007669"/>
    <property type="project" value="UniProtKB-KW"/>
</dbReference>
<dbReference type="PANTHER" id="PTHR48094">
    <property type="entry name" value="PROTEIN/NUCLEIC ACID DEGLYCASE DJ-1-RELATED"/>
    <property type="match status" value="1"/>
</dbReference>
<protein>
    <submittedName>
        <fullName evidence="5">Putative intracellular protease/amidase</fullName>
    </submittedName>
</protein>
<evidence type="ECO:0000256" key="1">
    <source>
        <dbReference type="ARBA" id="ARBA00023016"/>
    </source>
</evidence>
<organism evidence="5 6">
    <name type="scientific">Pseudonocardia sediminis</name>
    <dbReference type="NCBI Taxonomy" id="1397368"/>
    <lineage>
        <taxon>Bacteria</taxon>
        <taxon>Bacillati</taxon>
        <taxon>Actinomycetota</taxon>
        <taxon>Actinomycetes</taxon>
        <taxon>Pseudonocardiales</taxon>
        <taxon>Pseudonocardiaceae</taxon>
        <taxon>Pseudonocardia</taxon>
    </lineage>
</organism>
<sequence>MPSVLIVITGADHWTLSDGTRHPTGFWAEELLTPLSLFRKAGVQLTFATPGGVRPTVDEGSLSPAMTGGDDESARQRAELDALFSGELAAPLRLEDVEATDYDAVYIPGGHGPMEDLAVSAPMGALLTSMLDSGKIVSSVCHGPAALLSATRATGEWAFAGRTLSGFLNEEERQAGLAEQAPWLLEDRLRAGGAQVVMGDAWAPFSVVDGTVVTGQNPASSGEVAEKVLAALDA</sequence>
<evidence type="ECO:0000256" key="2">
    <source>
        <dbReference type="ARBA" id="ARBA00023239"/>
    </source>
</evidence>
<evidence type="ECO:0000313" key="6">
    <source>
        <dbReference type="Proteomes" id="UP000291591"/>
    </source>
</evidence>
<dbReference type="GO" id="GO:0005737">
    <property type="term" value="C:cytoplasm"/>
    <property type="evidence" value="ECO:0007669"/>
    <property type="project" value="TreeGrafter"/>
</dbReference>
<dbReference type="Proteomes" id="UP000291591">
    <property type="component" value="Unassembled WGS sequence"/>
</dbReference>
<evidence type="ECO:0000259" key="4">
    <source>
        <dbReference type="Pfam" id="PF01965"/>
    </source>
</evidence>
<keyword evidence="5" id="KW-0645">Protease</keyword>
<accession>A0A4Q7V0K2</accession>
<proteinExistence type="inferred from homology"/>
<dbReference type="RefSeq" id="WP_130291167.1">
    <property type="nucleotide sequence ID" value="NZ_SHKL01000001.1"/>
</dbReference>
<dbReference type="Gene3D" id="3.40.50.880">
    <property type="match status" value="1"/>
</dbReference>
<dbReference type="PANTHER" id="PTHR48094:SF11">
    <property type="entry name" value="GLUTATHIONE-INDEPENDENT GLYOXALASE HSP31-RELATED"/>
    <property type="match status" value="1"/>
</dbReference>
<comment type="caution">
    <text evidence="5">The sequence shown here is derived from an EMBL/GenBank/DDBJ whole genome shotgun (WGS) entry which is preliminary data.</text>
</comment>
<dbReference type="SUPFAM" id="SSF52317">
    <property type="entry name" value="Class I glutamine amidotransferase-like"/>
    <property type="match status" value="1"/>
</dbReference>
<dbReference type="InterPro" id="IPR050325">
    <property type="entry name" value="Prot/Nucl_acid_deglycase"/>
</dbReference>
<keyword evidence="1" id="KW-0346">Stress response</keyword>
<feature type="domain" description="DJ-1/PfpI" evidence="4">
    <location>
        <begin position="28"/>
        <end position="230"/>
    </location>
</feature>